<dbReference type="GO" id="GO:0004497">
    <property type="term" value="F:monooxygenase activity"/>
    <property type="evidence" value="ECO:0007669"/>
    <property type="project" value="UniProtKB-KW"/>
</dbReference>
<name>A0A2P6QHA4_ROSCH</name>
<dbReference type="InterPro" id="IPR036396">
    <property type="entry name" value="Cyt_P450_sf"/>
</dbReference>
<dbReference type="GO" id="GO:0005506">
    <property type="term" value="F:iron ion binding"/>
    <property type="evidence" value="ECO:0007669"/>
    <property type="project" value="InterPro"/>
</dbReference>
<evidence type="ECO:0000256" key="3">
    <source>
        <dbReference type="ARBA" id="ARBA00023002"/>
    </source>
</evidence>
<dbReference type="Pfam" id="PF00067">
    <property type="entry name" value="p450"/>
    <property type="match status" value="1"/>
</dbReference>
<keyword evidence="2" id="KW-0479">Metal-binding</keyword>
<evidence type="ECO:0000256" key="4">
    <source>
        <dbReference type="ARBA" id="ARBA00023004"/>
    </source>
</evidence>
<dbReference type="AlphaFoldDB" id="A0A2P6QHA4"/>
<keyword evidence="4" id="KW-0408">Iron</keyword>
<protein>
    <submittedName>
        <fullName evidence="6">Putative cytochrome P450</fullName>
    </submittedName>
</protein>
<dbReference type="OMA" id="AFFISCH"/>
<dbReference type="GO" id="GO:0020037">
    <property type="term" value="F:heme binding"/>
    <property type="evidence" value="ECO:0007669"/>
    <property type="project" value="InterPro"/>
</dbReference>
<dbReference type="GO" id="GO:0016705">
    <property type="term" value="F:oxidoreductase activity, acting on paired donors, with incorporation or reduction of molecular oxygen"/>
    <property type="evidence" value="ECO:0007669"/>
    <property type="project" value="InterPro"/>
</dbReference>
<dbReference type="SUPFAM" id="SSF48264">
    <property type="entry name" value="Cytochrome P450"/>
    <property type="match status" value="1"/>
</dbReference>
<dbReference type="InterPro" id="IPR001128">
    <property type="entry name" value="Cyt_P450"/>
</dbReference>
<dbReference type="InterPro" id="IPR050651">
    <property type="entry name" value="Plant_Cytochrome_P450_Monoox"/>
</dbReference>
<keyword evidence="5" id="KW-0503">Monooxygenase</keyword>
<proteinExistence type="predicted"/>
<dbReference type="STRING" id="74649.A0A2P6QHA4"/>
<dbReference type="PANTHER" id="PTHR47947">
    <property type="entry name" value="CYTOCHROME P450 82C3-RELATED"/>
    <property type="match status" value="1"/>
</dbReference>
<evidence type="ECO:0000313" key="6">
    <source>
        <dbReference type="EMBL" id="PRQ33554.1"/>
    </source>
</evidence>
<keyword evidence="7" id="KW-1185">Reference proteome</keyword>
<sequence length="102" mass="11037">MDLIVSKGIIAPEAKGAWSIFGHLPFLGGSTKPLHEALGAMADKYGPFFTARLEMHQSLVVSNSDMAKECFTIKDTCMSSRPKIALANHMGYNYAMFALAPA</sequence>
<dbReference type="EMBL" id="PDCK01000043">
    <property type="protein sequence ID" value="PRQ33554.1"/>
    <property type="molecule type" value="Genomic_DNA"/>
</dbReference>
<organism evidence="6 7">
    <name type="scientific">Rosa chinensis</name>
    <name type="common">China rose</name>
    <dbReference type="NCBI Taxonomy" id="74649"/>
    <lineage>
        <taxon>Eukaryota</taxon>
        <taxon>Viridiplantae</taxon>
        <taxon>Streptophyta</taxon>
        <taxon>Embryophyta</taxon>
        <taxon>Tracheophyta</taxon>
        <taxon>Spermatophyta</taxon>
        <taxon>Magnoliopsida</taxon>
        <taxon>eudicotyledons</taxon>
        <taxon>Gunneridae</taxon>
        <taxon>Pentapetalae</taxon>
        <taxon>rosids</taxon>
        <taxon>fabids</taxon>
        <taxon>Rosales</taxon>
        <taxon>Rosaceae</taxon>
        <taxon>Rosoideae</taxon>
        <taxon>Rosoideae incertae sedis</taxon>
        <taxon>Rosa</taxon>
    </lineage>
</organism>
<evidence type="ECO:0000256" key="2">
    <source>
        <dbReference type="ARBA" id="ARBA00022723"/>
    </source>
</evidence>
<comment type="caution">
    <text evidence="6">The sequence shown here is derived from an EMBL/GenBank/DDBJ whole genome shotgun (WGS) entry which is preliminary data.</text>
</comment>
<keyword evidence="3" id="KW-0560">Oxidoreductase</keyword>
<dbReference type="Proteomes" id="UP000238479">
    <property type="component" value="Chromosome 5"/>
</dbReference>
<gene>
    <name evidence="6" type="ORF">RchiOBHm_Chr5g0058931</name>
</gene>
<evidence type="ECO:0000256" key="5">
    <source>
        <dbReference type="ARBA" id="ARBA00023033"/>
    </source>
</evidence>
<evidence type="ECO:0000256" key="1">
    <source>
        <dbReference type="ARBA" id="ARBA00022617"/>
    </source>
</evidence>
<dbReference type="Gramene" id="PRQ33554">
    <property type="protein sequence ID" value="PRQ33554"/>
    <property type="gene ID" value="RchiOBHm_Chr5g0058931"/>
</dbReference>
<dbReference type="PANTHER" id="PTHR47947:SF49">
    <property type="entry name" value="CYTOCHROME P450 FAMILY PROTEIN"/>
    <property type="match status" value="1"/>
</dbReference>
<accession>A0A2P6QHA4</accession>
<evidence type="ECO:0000313" key="7">
    <source>
        <dbReference type="Proteomes" id="UP000238479"/>
    </source>
</evidence>
<dbReference type="Gene3D" id="1.10.630.10">
    <property type="entry name" value="Cytochrome P450"/>
    <property type="match status" value="1"/>
</dbReference>
<keyword evidence="1" id="KW-0349">Heme</keyword>
<reference evidence="6 7" key="1">
    <citation type="journal article" date="2018" name="Nat. Genet.">
        <title>The Rosa genome provides new insights in the design of modern roses.</title>
        <authorList>
            <person name="Bendahmane M."/>
        </authorList>
    </citation>
    <scope>NUCLEOTIDE SEQUENCE [LARGE SCALE GENOMIC DNA]</scope>
    <source>
        <strain evidence="7">cv. Old Blush</strain>
    </source>
</reference>